<gene>
    <name evidence="3" type="ORF">HQN59_21890</name>
</gene>
<dbReference type="Proteomes" id="UP000529637">
    <property type="component" value="Unassembled WGS sequence"/>
</dbReference>
<dbReference type="GO" id="GO:0050821">
    <property type="term" value="P:protein stabilization"/>
    <property type="evidence" value="ECO:0007669"/>
    <property type="project" value="TreeGrafter"/>
</dbReference>
<reference evidence="3 4" key="1">
    <citation type="submission" date="2020-06" db="EMBL/GenBank/DDBJ databases">
        <title>Schlegella sp. ID0723 isolated from air conditioner.</title>
        <authorList>
            <person name="Kim D.Y."/>
            <person name="Kim D.-U."/>
        </authorList>
    </citation>
    <scope>NUCLEOTIDE SEQUENCE [LARGE SCALE GENOMIC DNA]</scope>
    <source>
        <strain evidence="3 4">ID0723</strain>
    </source>
</reference>
<accession>A0A7Y6NSB9</accession>
<keyword evidence="1" id="KW-0732">Signal</keyword>
<dbReference type="EMBL" id="JABWMJ010000013">
    <property type="protein sequence ID" value="NUZ08409.1"/>
    <property type="molecule type" value="Genomic_DNA"/>
</dbReference>
<dbReference type="InterPro" id="IPR005632">
    <property type="entry name" value="Chaperone_Skp"/>
</dbReference>
<dbReference type="RefSeq" id="WP_176071249.1">
    <property type="nucleotide sequence ID" value="NZ_JABWMJ010000013.1"/>
</dbReference>
<dbReference type="PANTHER" id="PTHR35089">
    <property type="entry name" value="CHAPERONE PROTEIN SKP"/>
    <property type="match status" value="1"/>
</dbReference>
<comment type="similarity">
    <text evidence="2">Belongs to the skp family.</text>
</comment>
<dbReference type="Gene3D" id="3.30.910.20">
    <property type="entry name" value="Skp domain"/>
    <property type="match status" value="1"/>
</dbReference>
<evidence type="ECO:0000256" key="2">
    <source>
        <dbReference type="PIRNR" id="PIRNR002094"/>
    </source>
</evidence>
<name>A0A7Y6NSB9_9BURK</name>
<dbReference type="PROSITE" id="PS51257">
    <property type="entry name" value="PROKAR_LIPOPROTEIN"/>
    <property type="match status" value="1"/>
</dbReference>
<evidence type="ECO:0000313" key="4">
    <source>
        <dbReference type="Proteomes" id="UP000529637"/>
    </source>
</evidence>
<dbReference type="PANTHER" id="PTHR35089:SF1">
    <property type="entry name" value="CHAPERONE PROTEIN SKP"/>
    <property type="match status" value="1"/>
</dbReference>
<dbReference type="InterPro" id="IPR024930">
    <property type="entry name" value="Skp_dom_sf"/>
</dbReference>
<sequence length="172" mass="19168">MTKTLFFEVLVAMVVGAIGCLDAAAAGLKIGQVSSGRLLRDSAPAKAAEARLAEEFAQREKDLEALADRLKAATDSFHADSPRLSSSERAVRQRELLDQERDLQRKRRTYQDDLTQRRNEEVATVIEQTNNAIRKIFEAENYDLILQDSPFFGPMVDMTDKVINALGEKPGN</sequence>
<comment type="caution">
    <text evidence="3">The sequence shown here is derived from an EMBL/GenBank/DDBJ whole genome shotgun (WGS) entry which is preliminary data.</text>
</comment>
<proteinExistence type="inferred from homology"/>
<protein>
    <submittedName>
        <fullName evidence="3">OmpH family outer membrane protein</fullName>
    </submittedName>
</protein>
<dbReference type="GO" id="GO:0005829">
    <property type="term" value="C:cytosol"/>
    <property type="evidence" value="ECO:0007669"/>
    <property type="project" value="TreeGrafter"/>
</dbReference>
<keyword evidence="4" id="KW-1185">Reference proteome</keyword>
<dbReference type="AlphaFoldDB" id="A0A7Y6NSB9"/>
<dbReference type="Pfam" id="PF03938">
    <property type="entry name" value="OmpH"/>
    <property type="match status" value="1"/>
</dbReference>
<evidence type="ECO:0000256" key="1">
    <source>
        <dbReference type="ARBA" id="ARBA00022729"/>
    </source>
</evidence>
<organism evidence="3 4">
    <name type="scientific">Piscinibacter koreensis</name>
    <dbReference type="NCBI Taxonomy" id="2742824"/>
    <lineage>
        <taxon>Bacteria</taxon>
        <taxon>Pseudomonadati</taxon>
        <taxon>Pseudomonadota</taxon>
        <taxon>Betaproteobacteria</taxon>
        <taxon>Burkholderiales</taxon>
        <taxon>Sphaerotilaceae</taxon>
        <taxon>Piscinibacter</taxon>
    </lineage>
</organism>
<dbReference type="GO" id="GO:0051082">
    <property type="term" value="F:unfolded protein binding"/>
    <property type="evidence" value="ECO:0007669"/>
    <property type="project" value="InterPro"/>
</dbReference>
<evidence type="ECO:0000313" key="3">
    <source>
        <dbReference type="EMBL" id="NUZ08409.1"/>
    </source>
</evidence>
<dbReference type="PIRSF" id="PIRSF002094">
    <property type="entry name" value="OMP26_Skp"/>
    <property type="match status" value="1"/>
</dbReference>
<dbReference type="SMART" id="SM00935">
    <property type="entry name" value="OmpH"/>
    <property type="match status" value="1"/>
</dbReference>
<dbReference type="SUPFAM" id="SSF111384">
    <property type="entry name" value="OmpH-like"/>
    <property type="match status" value="1"/>
</dbReference>